<dbReference type="InterPro" id="IPR003615">
    <property type="entry name" value="HNH_nuc"/>
</dbReference>
<dbReference type="SMART" id="SM00507">
    <property type="entry name" value="HNHc"/>
    <property type="match status" value="1"/>
</dbReference>
<dbReference type="GO" id="GO:0008270">
    <property type="term" value="F:zinc ion binding"/>
    <property type="evidence" value="ECO:0007669"/>
    <property type="project" value="InterPro"/>
</dbReference>
<dbReference type="Pfam" id="PF01844">
    <property type="entry name" value="HNH"/>
    <property type="match status" value="1"/>
</dbReference>
<feature type="domain" description="HNH nuclease" evidence="3">
    <location>
        <begin position="447"/>
        <end position="499"/>
    </location>
</feature>
<accession>A0A6J7ENY3</accession>
<organism evidence="4">
    <name type="scientific">freshwater metagenome</name>
    <dbReference type="NCBI Taxonomy" id="449393"/>
    <lineage>
        <taxon>unclassified sequences</taxon>
        <taxon>metagenomes</taxon>
        <taxon>ecological metagenomes</taxon>
    </lineage>
</organism>
<evidence type="ECO:0000256" key="1">
    <source>
        <dbReference type="ARBA" id="ARBA00023450"/>
    </source>
</evidence>
<evidence type="ECO:0000259" key="3">
    <source>
        <dbReference type="SMART" id="SM00507"/>
    </source>
</evidence>
<proteinExistence type="inferred from homology"/>
<dbReference type="Gene3D" id="1.10.30.50">
    <property type="match status" value="1"/>
</dbReference>
<dbReference type="InterPro" id="IPR002711">
    <property type="entry name" value="HNH"/>
</dbReference>
<dbReference type="EMBL" id="CAFBLS010000182">
    <property type="protein sequence ID" value="CAB4881859.1"/>
    <property type="molecule type" value="Genomic_DNA"/>
</dbReference>
<feature type="compositionally biased region" description="Polar residues" evidence="2">
    <location>
        <begin position="27"/>
        <end position="44"/>
    </location>
</feature>
<dbReference type="CDD" id="cd00085">
    <property type="entry name" value="HNHc"/>
    <property type="match status" value="1"/>
</dbReference>
<evidence type="ECO:0000313" key="4">
    <source>
        <dbReference type="EMBL" id="CAB4881859.1"/>
    </source>
</evidence>
<dbReference type="GO" id="GO:0003676">
    <property type="term" value="F:nucleic acid binding"/>
    <property type="evidence" value="ECO:0007669"/>
    <property type="project" value="InterPro"/>
</dbReference>
<comment type="similarity">
    <text evidence="1">Belongs to the Rv1128c/1148c/1588c/1702c/1945/3466 family.</text>
</comment>
<dbReference type="Pfam" id="PF02720">
    <property type="entry name" value="DUF222"/>
    <property type="match status" value="1"/>
</dbReference>
<feature type="region of interest" description="Disordered" evidence="2">
    <location>
        <begin position="25"/>
        <end position="46"/>
    </location>
</feature>
<gene>
    <name evidence="4" type="ORF">UFOPK3402_01383</name>
</gene>
<reference evidence="4" key="1">
    <citation type="submission" date="2020-05" db="EMBL/GenBank/DDBJ databases">
        <authorList>
            <person name="Chiriac C."/>
            <person name="Salcher M."/>
            <person name="Ghai R."/>
            <person name="Kavagutti S V."/>
        </authorList>
    </citation>
    <scope>NUCLEOTIDE SEQUENCE</scope>
</reference>
<dbReference type="GO" id="GO:0004519">
    <property type="term" value="F:endonuclease activity"/>
    <property type="evidence" value="ECO:0007669"/>
    <property type="project" value="InterPro"/>
</dbReference>
<dbReference type="AlphaFoldDB" id="A0A6J7ENY3"/>
<evidence type="ECO:0000256" key="2">
    <source>
        <dbReference type="SAM" id="MobiDB-lite"/>
    </source>
</evidence>
<protein>
    <submittedName>
        <fullName evidence="4">Unannotated protein</fullName>
    </submittedName>
</protein>
<name>A0A6J7ENY3_9ZZZZ</name>
<sequence>MSGGRRRFELMFDSVQGPVRTFVARSAPTQSADSYGTADQSLSGDSRLADHLSRADVATHVDDGHDRTASMDEYLGELLSADPSPTTMTALINIDPQALSGHDALTWLMIHERITSWWASLQPPAYVRVAGAERFVHDVVLPPDVLGEGPQGRVTIADAIREEVAAALRLSPATAQVRIDSSRLLAGPLAATRAAMAKGTIAPSHAAIVVSAAQRLRCGSNTTSADSPDFVLACRRLQDRVLPVAQRSTLARTRRAANQATMAIDPAEARRREAAAVRTCDVFVIDEPDGLSTLIARMGTEQAHACLASVRLRAKQLRPAGVDGRDHGSRGQGTQEQLPADHVPRLTAGEYRARALCELVLLPAATSTTPETTQPAGPIRAHVNLVIDLQTLLGLRDGSAELVGSGDISAEVARGLLGDATMRRLVTDGLTGELLDFGRRTYAVPKRLREFIAARDQTCRFPGCARNAVACQTDHAVPWSQGGGTDRDNLGALCTRHHQLKTHGGWSMLESHSSGRCFWQSPQGRVYEHESTPVLAHGAHSAGRMGVSHEVVKRVDVSHEVVKRVDVGWHLDYRPQPTR</sequence>
<dbReference type="InterPro" id="IPR003870">
    <property type="entry name" value="DUF222"/>
</dbReference>